<organism evidence="18 19">
    <name type="scientific">Bacillus mycoides</name>
    <dbReference type="NCBI Taxonomy" id="1405"/>
    <lineage>
        <taxon>Bacteria</taxon>
        <taxon>Bacillati</taxon>
        <taxon>Bacillota</taxon>
        <taxon>Bacilli</taxon>
        <taxon>Bacillales</taxon>
        <taxon>Bacillaceae</taxon>
        <taxon>Bacillus</taxon>
        <taxon>Bacillus cereus group</taxon>
    </lineage>
</organism>
<feature type="coiled-coil region" evidence="14">
    <location>
        <begin position="352"/>
        <end position="379"/>
    </location>
</feature>
<dbReference type="InterPro" id="IPR050351">
    <property type="entry name" value="BphY/WalK/GraS-like"/>
</dbReference>
<evidence type="ECO:0000256" key="9">
    <source>
        <dbReference type="ARBA" id="ARBA00022777"/>
    </source>
</evidence>
<dbReference type="Gene3D" id="3.30.565.10">
    <property type="entry name" value="Histidine kinase-like ATPase, C-terminal domain"/>
    <property type="match status" value="1"/>
</dbReference>
<dbReference type="SMART" id="SM00388">
    <property type="entry name" value="HisKA"/>
    <property type="match status" value="1"/>
</dbReference>
<dbReference type="Gene3D" id="6.10.340.10">
    <property type="match status" value="1"/>
</dbReference>
<evidence type="ECO:0000259" key="17">
    <source>
        <dbReference type="PROSITE" id="PS50885"/>
    </source>
</evidence>
<sequence>MKNRSIVFKLFLLTSTLFTIIFLLFFLGQSLFLEKFYINKKVKTVQTAFEKFVDNYEKSDQGFEETRKLKQEFHDKTNAEIQFLDSNGIIKSENSFYIDVINPNNNKTYSIPLNNLLTPEEYNKFANLGLKKDGIIYVDGLLQPNNIITPQELITNNTRWENEQFNSDFQSISGNPSKNKLKNRYDNTGSPIHFTGVISKLQLPSKTEVRLAKDFETLQAVQYFARTIRQGTSNSNQLNTYILDSGENIKNSVFVKPIMENGEIKEYAFAIASLQPVNEAMLVLKDYYVYALIIVFLVIILLSFYYSKIIVKPLIKINRVTKKMANFDFSEKLPVTADDEIGGLSSSINTLSVNLKDRIDRLNVANTKLQQDIERERQLEKTRKEFISGVSHELKTPLSVIRSFAEGIQDGVSKDTTYYTNVILEETDNMNRLIVEMLELAKLESGTYKLEMSTFSIGELIQQIYTKLLFSMEEKHLQVDIHADSSLFVKANRSRIEQVVVNLLSNAIRYTPDGEKIHVSVVETEDTVKIEIENTGNPIPEESLEKIWDRFYRLDASRSRHTGGTGLGLSIVKNILDLHRAEYGVYNTTNSVVFYFNLQKVKEVK</sequence>
<dbReference type="SUPFAM" id="SSF55874">
    <property type="entry name" value="ATPase domain of HSP90 chaperone/DNA topoisomerase II/histidine kinase"/>
    <property type="match status" value="1"/>
</dbReference>
<dbReference type="PROSITE" id="PS50885">
    <property type="entry name" value="HAMP"/>
    <property type="match status" value="1"/>
</dbReference>
<evidence type="ECO:0000256" key="2">
    <source>
        <dbReference type="ARBA" id="ARBA00004651"/>
    </source>
</evidence>
<keyword evidence="9" id="KW-0418">Kinase</keyword>
<dbReference type="EMBL" id="FMAK01000026">
    <property type="protein sequence ID" value="SCB67265.1"/>
    <property type="molecule type" value="Genomic_DNA"/>
</dbReference>
<dbReference type="SUPFAM" id="SSF47384">
    <property type="entry name" value="Homodimeric domain of signal transducing histidine kinase"/>
    <property type="match status" value="1"/>
</dbReference>
<dbReference type="GO" id="GO:0004721">
    <property type="term" value="F:phosphoprotein phosphatase activity"/>
    <property type="evidence" value="ECO:0007669"/>
    <property type="project" value="TreeGrafter"/>
</dbReference>
<evidence type="ECO:0000256" key="7">
    <source>
        <dbReference type="ARBA" id="ARBA00022692"/>
    </source>
</evidence>
<evidence type="ECO:0000256" key="4">
    <source>
        <dbReference type="ARBA" id="ARBA00022475"/>
    </source>
</evidence>
<evidence type="ECO:0000256" key="11">
    <source>
        <dbReference type="ARBA" id="ARBA00022989"/>
    </source>
</evidence>
<keyword evidence="11 15" id="KW-1133">Transmembrane helix</keyword>
<dbReference type="InterPro" id="IPR036097">
    <property type="entry name" value="HisK_dim/P_sf"/>
</dbReference>
<feature type="domain" description="HAMP" evidence="17">
    <location>
        <begin position="308"/>
        <end position="360"/>
    </location>
</feature>
<keyword evidence="6" id="KW-0808">Transferase</keyword>
<evidence type="ECO:0000256" key="14">
    <source>
        <dbReference type="SAM" id="Coils"/>
    </source>
</evidence>
<gene>
    <name evidence="18" type="ORF">BWGO95_01388</name>
</gene>
<dbReference type="InterPro" id="IPR004358">
    <property type="entry name" value="Sig_transdc_His_kin-like_C"/>
</dbReference>
<feature type="domain" description="Histidine kinase" evidence="16">
    <location>
        <begin position="389"/>
        <end position="602"/>
    </location>
</feature>
<keyword evidence="5" id="KW-0597">Phosphoprotein</keyword>
<dbReference type="PANTHER" id="PTHR45453">
    <property type="entry name" value="PHOSPHATE REGULON SENSOR PROTEIN PHOR"/>
    <property type="match status" value="1"/>
</dbReference>
<dbReference type="GO" id="GO:0005524">
    <property type="term" value="F:ATP binding"/>
    <property type="evidence" value="ECO:0007669"/>
    <property type="project" value="UniProtKB-KW"/>
</dbReference>
<evidence type="ECO:0000256" key="15">
    <source>
        <dbReference type="SAM" id="Phobius"/>
    </source>
</evidence>
<dbReference type="PRINTS" id="PR00344">
    <property type="entry name" value="BCTRLSENSOR"/>
</dbReference>
<evidence type="ECO:0000256" key="12">
    <source>
        <dbReference type="ARBA" id="ARBA00023012"/>
    </source>
</evidence>
<evidence type="ECO:0000259" key="16">
    <source>
        <dbReference type="PROSITE" id="PS50109"/>
    </source>
</evidence>
<evidence type="ECO:0000313" key="19">
    <source>
        <dbReference type="Proteomes" id="UP000195696"/>
    </source>
</evidence>
<evidence type="ECO:0000256" key="1">
    <source>
        <dbReference type="ARBA" id="ARBA00000085"/>
    </source>
</evidence>
<dbReference type="Proteomes" id="UP000195696">
    <property type="component" value="Unassembled WGS sequence"/>
</dbReference>
<dbReference type="CDD" id="cd00075">
    <property type="entry name" value="HATPase"/>
    <property type="match status" value="1"/>
</dbReference>
<comment type="subcellular location">
    <subcellularLocation>
        <location evidence="2">Cell membrane</location>
        <topology evidence="2">Multi-pass membrane protein</topology>
    </subcellularLocation>
</comment>
<dbReference type="GO" id="GO:0005886">
    <property type="term" value="C:plasma membrane"/>
    <property type="evidence" value="ECO:0007669"/>
    <property type="project" value="UniProtKB-SubCell"/>
</dbReference>
<keyword evidence="14" id="KW-0175">Coiled coil</keyword>
<comment type="catalytic activity">
    <reaction evidence="1">
        <text>ATP + protein L-histidine = ADP + protein N-phospho-L-histidine.</text>
        <dbReference type="EC" id="2.7.13.3"/>
    </reaction>
</comment>
<dbReference type="FunFam" id="1.10.287.130:FF:000001">
    <property type="entry name" value="Two-component sensor histidine kinase"/>
    <property type="match status" value="1"/>
</dbReference>
<dbReference type="InterPro" id="IPR036890">
    <property type="entry name" value="HATPase_C_sf"/>
</dbReference>
<keyword evidence="4" id="KW-1003">Cell membrane</keyword>
<dbReference type="RefSeq" id="WP_088098869.1">
    <property type="nucleotide sequence ID" value="NZ_FMAK01000026.1"/>
</dbReference>
<dbReference type="GO" id="GO:0016036">
    <property type="term" value="P:cellular response to phosphate starvation"/>
    <property type="evidence" value="ECO:0007669"/>
    <property type="project" value="TreeGrafter"/>
</dbReference>
<evidence type="ECO:0000256" key="3">
    <source>
        <dbReference type="ARBA" id="ARBA00012438"/>
    </source>
</evidence>
<dbReference type="Pfam" id="PF00672">
    <property type="entry name" value="HAMP"/>
    <property type="match status" value="1"/>
</dbReference>
<evidence type="ECO:0000256" key="5">
    <source>
        <dbReference type="ARBA" id="ARBA00022553"/>
    </source>
</evidence>
<dbReference type="PROSITE" id="PS50109">
    <property type="entry name" value="HIS_KIN"/>
    <property type="match status" value="1"/>
</dbReference>
<protein>
    <recommendedName>
        <fullName evidence="3">histidine kinase</fullName>
        <ecNumber evidence="3">2.7.13.3</ecNumber>
    </recommendedName>
</protein>
<keyword evidence="12" id="KW-0902">Two-component regulatory system</keyword>
<accession>A0A1G4EDM3</accession>
<dbReference type="SMART" id="SM00304">
    <property type="entry name" value="HAMP"/>
    <property type="match status" value="1"/>
</dbReference>
<dbReference type="CDD" id="cd00082">
    <property type="entry name" value="HisKA"/>
    <property type="match status" value="1"/>
</dbReference>
<dbReference type="PANTHER" id="PTHR45453:SF3">
    <property type="entry name" value="HISTIDINE KINASE"/>
    <property type="match status" value="1"/>
</dbReference>
<keyword evidence="13 15" id="KW-0472">Membrane</keyword>
<dbReference type="Pfam" id="PF00512">
    <property type="entry name" value="HisKA"/>
    <property type="match status" value="1"/>
</dbReference>
<dbReference type="AlphaFoldDB" id="A0A1G4EDM3"/>
<dbReference type="FunFam" id="3.30.565.10:FF:000006">
    <property type="entry name" value="Sensor histidine kinase WalK"/>
    <property type="match status" value="1"/>
</dbReference>
<dbReference type="InterPro" id="IPR003660">
    <property type="entry name" value="HAMP_dom"/>
</dbReference>
<name>A0A1G4EDM3_BACMY</name>
<dbReference type="CDD" id="cd06225">
    <property type="entry name" value="HAMP"/>
    <property type="match status" value="1"/>
</dbReference>
<evidence type="ECO:0000313" key="18">
    <source>
        <dbReference type="EMBL" id="SCB67265.1"/>
    </source>
</evidence>
<reference evidence="18 19" key="1">
    <citation type="submission" date="2016-08" db="EMBL/GenBank/DDBJ databases">
        <authorList>
            <person name="Seilhamer J.J."/>
        </authorList>
    </citation>
    <scope>NUCLEOTIDE SEQUENCE [LARGE SCALE GENOMIC DNA]</scope>
    <source>
        <strain evidence="18 19">SDA_GO95</strain>
    </source>
</reference>
<evidence type="ECO:0000256" key="13">
    <source>
        <dbReference type="ARBA" id="ARBA00023136"/>
    </source>
</evidence>
<dbReference type="Pfam" id="PF02518">
    <property type="entry name" value="HATPase_c"/>
    <property type="match status" value="1"/>
</dbReference>
<dbReference type="SUPFAM" id="SSF158472">
    <property type="entry name" value="HAMP domain-like"/>
    <property type="match status" value="1"/>
</dbReference>
<feature type="transmembrane region" description="Helical" evidence="15">
    <location>
        <begin position="287"/>
        <end position="306"/>
    </location>
</feature>
<evidence type="ECO:0000256" key="8">
    <source>
        <dbReference type="ARBA" id="ARBA00022741"/>
    </source>
</evidence>
<dbReference type="EC" id="2.7.13.3" evidence="3"/>
<dbReference type="Gene3D" id="1.10.287.130">
    <property type="match status" value="1"/>
</dbReference>
<dbReference type="InterPro" id="IPR005467">
    <property type="entry name" value="His_kinase_dom"/>
</dbReference>
<proteinExistence type="predicted"/>
<dbReference type="InterPro" id="IPR003661">
    <property type="entry name" value="HisK_dim/P_dom"/>
</dbReference>
<keyword evidence="8" id="KW-0547">Nucleotide-binding</keyword>
<keyword evidence="10" id="KW-0067">ATP-binding</keyword>
<keyword evidence="7 15" id="KW-0812">Transmembrane</keyword>
<dbReference type="InterPro" id="IPR003594">
    <property type="entry name" value="HATPase_dom"/>
</dbReference>
<dbReference type="GO" id="GO:0000155">
    <property type="term" value="F:phosphorelay sensor kinase activity"/>
    <property type="evidence" value="ECO:0007669"/>
    <property type="project" value="InterPro"/>
</dbReference>
<evidence type="ECO:0000256" key="6">
    <source>
        <dbReference type="ARBA" id="ARBA00022679"/>
    </source>
</evidence>
<dbReference type="SMART" id="SM00387">
    <property type="entry name" value="HATPase_c"/>
    <property type="match status" value="1"/>
</dbReference>
<evidence type="ECO:0000256" key="10">
    <source>
        <dbReference type="ARBA" id="ARBA00022840"/>
    </source>
</evidence>